<protein>
    <submittedName>
        <fullName evidence="2">Uncharacterized protein</fullName>
    </submittedName>
</protein>
<keyword evidence="3" id="KW-1185">Reference proteome</keyword>
<dbReference type="Gene3D" id="3.40.50.450">
    <property type="match status" value="1"/>
</dbReference>
<dbReference type="Proteomes" id="UP001165122">
    <property type="component" value="Unassembled WGS sequence"/>
</dbReference>
<feature type="region of interest" description="Disordered" evidence="1">
    <location>
        <begin position="201"/>
        <end position="220"/>
    </location>
</feature>
<evidence type="ECO:0000313" key="3">
    <source>
        <dbReference type="Proteomes" id="UP001165122"/>
    </source>
</evidence>
<accession>A0A9W6ZWL2</accession>
<organism evidence="2 3">
    <name type="scientific">Triparma laevis f. longispina</name>
    <dbReference type="NCBI Taxonomy" id="1714387"/>
    <lineage>
        <taxon>Eukaryota</taxon>
        <taxon>Sar</taxon>
        <taxon>Stramenopiles</taxon>
        <taxon>Ochrophyta</taxon>
        <taxon>Bolidophyceae</taxon>
        <taxon>Parmales</taxon>
        <taxon>Triparmaceae</taxon>
        <taxon>Triparma</taxon>
    </lineage>
</organism>
<dbReference type="EMBL" id="BRXW01000462">
    <property type="protein sequence ID" value="GMH57220.1"/>
    <property type="molecule type" value="Genomic_DNA"/>
</dbReference>
<reference evidence="3" key="1">
    <citation type="journal article" date="2023" name="Commun. Biol.">
        <title>Genome analysis of Parmales, the sister group of diatoms, reveals the evolutionary specialization of diatoms from phago-mixotrophs to photoautotrophs.</title>
        <authorList>
            <person name="Ban H."/>
            <person name="Sato S."/>
            <person name="Yoshikawa S."/>
            <person name="Yamada K."/>
            <person name="Nakamura Y."/>
            <person name="Ichinomiya M."/>
            <person name="Sato N."/>
            <person name="Blanc-Mathieu R."/>
            <person name="Endo H."/>
            <person name="Kuwata A."/>
            <person name="Ogata H."/>
        </authorList>
    </citation>
    <scope>NUCLEOTIDE SEQUENCE [LARGE SCALE GENOMIC DNA]</scope>
    <source>
        <strain evidence="3">NIES 3700</strain>
    </source>
</reference>
<proteinExistence type="predicted"/>
<dbReference type="OrthoDB" id="191743at2759"/>
<name>A0A9W6ZWL2_9STRA</name>
<dbReference type="SUPFAM" id="SSF102405">
    <property type="entry name" value="MCP/YpsA-like"/>
    <property type="match status" value="1"/>
</dbReference>
<evidence type="ECO:0000256" key="1">
    <source>
        <dbReference type="SAM" id="MobiDB-lite"/>
    </source>
</evidence>
<sequence>MSLASYKKRGIVYVTGSTKDEHAPASENLGREIALAGYSLMTGGGRGVALAVGRGFCSVPRVERKGASIGVVWGAVGGYTIPGYPNEFVEVTAQLNLPSNKIGEHKVTSRNHLNDADVCIIFPGDSMTRMDLDTCVGYEHPTIVHPYWSDCCPSLWDFQDMDDCMAIVNGVFRDRTKRPSVHKMKVANVLEGKTAEGLRKEESIRTLSKGKENEEYAKEQERIEQARLLAQPGGEDDK</sequence>
<comment type="caution">
    <text evidence="2">The sequence shown here is derived from an EMBL/GenBank/DDBJ whole genome shotgun (WGS) entry which is preliminary data.</text>
</comment>
<gene>
    <name evidence="2" type="ORF">TrLO_g1731</name>
</gene>
<dbReference type="AlphaFoldDB" id="A0A9W6ZWL2"/>
<evidence type="ECO:0000313" key="2">
    <source>
        <dbReference type="EMBL" id="GMH57220.1"/>
    </source>
</evidence>